<evidence type="ECO:0000256" key="6">
    <source>
        <dbReference type="ARBA" id="ARBA00035208"/>
    </source>
</evidence>
<dbReference type="GO" id="GO:0005840">
    <property type="term" value="C:ribosome"/>
    <property type="evidence" value="ECO:0007669"/>
    <property type="project" value="UniProtKB-KW"/>
</dbReference>
<dbReference type="PANTHER" id="PTHR10746:SF17">
    <property type="entry name" value="LARGE RIBOSOMAL SUBUNIT PROTEIN UL4C"/>
    <property type="match status" value="1"/>
</dbReference>
<keyword evidence="4 7" id="KW-0689">Ribosomal protein</keyword>
<comment type="subunit">
    <text evidence="7">Part of the 50S ribosomal subunit.</text>
</comment>
<dbReference type="GO" id="GO:1990904">
    <property type="term" value="C:ribonucleoprotein complex"/>
    <property type="evidence" value="ECO:0007669"/>
    <property type="project" value="UniProtKB-KW"/>
</dbReference>
<dbReference type="GO" id="GO:0009507">
    <property type="term" value="C:chloroplast"/>
    <property type="evidence" value="ECO:0007669"/>
    <property type="project" value="UniProtKB-SubCell"/>
</dbReference>
<proteinExistence type="inferred from homology"/>
<keyword evidence="3 7" id="KW-0694">RNA-binding</keyword>
<geneLocation type="chloroplast" evidence="9"/>
<reference evidence="9" key="1">
    <citation type="journal article" date="2015" name="Mitochondrial DNA">
        <title>The complete chloroplast genome of Guillardia theta strain CCMP2712.</title>
        <authorList>
            <person name="Tang X."/>
            <person name="Bi G."/>
        </authorList>
    </citation>
    <scope>NUCLEOTIDE SEQUENCE</scope>
</reference>
<organism evidence="9">
    <name type="scientific">Guillardia theta</name>
    <name type="common">Cryptophyte</name>
    <name type="synonym">Cryptomonas phi</name>
    <dbReference type="NCBI Taxonomy" id="55529"/>
    <lineage>
        <taxon>Eukaryota</taxon>
        <taxon>Cryptophyceae</taxon>
        <taxon>Pyrenomonadales</taxon>
        <taxon>Geminigeraceae</taxon>
        <taxon>Guillardia</taxon>
    </lineage>
</organism>
<dbReference type="InterPro" id="IPR023574">
    <property type="entry name" value="Ribosomal_uL4_dom_sf"/>
</dbReference>
<dbReference type="AlphaFoldDB" id="A0A0U2KST5"/>
<evidence type="ECO:0000256" key="1">
    <source>
        <dbReference type="ARBA" id="ARBA00010528"/>
    </source>
</evidence>
<dbReference type="PANTHER" id="PTHR10746">
    <property type="entry name" value="50S RIBOSOMAL PROTEIN L4"/>
    <property type="match status" value="1"/>
</dbReference>
<dbReference type="GO" id="GO:0003735">
    <property type="term" value="F:structural constituent of ribosome"/>
    <property type="evidence" value="ECO:0007669"/>
    <property type="project" value="InterPro"/>
</dbReference>
<dbReference type="SUPFAM" id="SSF52166">
    <property type="entry name" value="Ribosomal protein L4"/>
    <property type="match status" value="1"/>
</dbReference>
<keyword evidence="9" id="KW-0934">Plastid</keyword>
<comment type="subcellular location">
    <subcellularLocation>
        <location evidence="7">Plastid</location>
        <location evidence="7">Chloroplast</location>
    </subcellularLocation>
</comment>
<dbReference type="Pfam" id="PF00573">
    <property type="entry name" value="Ribosomal_L4"/>
    <property type="match status" value="1"/>
</dbReference>
<sequence>MASKQILNYKVHTLTGETSSETSITLNVKEVNPKYLLHRAVVIQNNNARQGTSSCKTRSEVRGGGKKPWKQKGTGNARAGSSNSPLWKGGGVAFGPKPRSYSKKINNKEWRLALNTAIQKSFDKTIVVEDFTGQIDTPKTKKIAEVLNKIVNITDTSQRTLIILSDINNNVKLSLRNLSNITVLHSNTLNVKDILLAHKILVTDKALKNIQEVYSEN</sequence>
<name>A0A0U2KST5_GUITH</name>
<comment type="function">
    <text evidence="7">Probably binds the 23S rRNA.</text>
</comment>
<evidence type="ECO:0000256" key="5">
    <source>
        <dbReference type="ARBA" id="ARBA00023274"/>
    </source>
</evidence>
<evidence type="ECO:0000256" key="4">
    <source>
        <dbReference type="ARBA" id="ARBA00022980"/>
    </source>
</evidence>
<gene>
    <name evidence="7 9" type="primary">rpl4</name>
</gene>
<keyword evidence="2 7" id="KW-0699">rRNA-binding</keyword>
<dbReference type="EMBL" id="KT428890">
    <property type="protein sequence ID" value="ALG63596.1"/>
    <property type="molecule type" value="Genomic_DNA"/>
</dbReference>
<keyword evidence="9" id="KW-0150">Chloroplast</keyword>
<evidence type="ECO:0000313" key="9">
    <source>
        <dbReference type="EMBL" id="ALG63596.1"/>
    </source>
</evidence>
<accession>A0A0U2KST5</accession>
<protein>
    <recommendedName>
        <fullName evidence="6 7">Large ribosomal subunit protein uL4c</fullName>
    </recommendedName>
</protein>
<evidence type="ECO:0000256" key="8">
    <source>
        <dbReference type="SAM" id="MobiDB-lite"/>
    </source>
</evidence>
<evidence type="ECO:0000256" key="7">
    <source>
        <dbReference type="HAMAP-Rule" id="MF_01328"/>
    </source>
</evidence>
<dbReference type="Gene3D" id="3.40.1370.10">
    <property type="match status" value="1"/>
</dbReference>
<dbReference type="InterPro" id="IPR002136">
    <property type="entry name" value="Ribosomal_uL4"/>
</dbReference>
<dbReference type="GO" id="GO:0019843">
    <property type="term" value="F:rRNA binding"/>
    <property type="evidence" value="ECO:0007669"/>
    <property type="project" value="UniProtKB-UniRule"/>
</dbReference>
<dbReference type="GO" id="GO:0006412">
    <property type="term" value="P:translation"/>
    <property type="evidence" value="ECO:0007669"/>
    <property type="project" value="UniProtKB-UniRule"/>
</dbReference>
<comment type="similarity">
    <text evidence="1 7">Belongs to the universal ribosomal protein uL4 family.</text>
</comment>
<keyword evidence="5 7" id="KW-0687">Ribonucleoprotein</keyword>
<evidence type="ECO:0000256" key="2">
    <source>
        <dbReference type="ARBA" id="ARBA00022730"/>
    </source>
</evidence>
<dbReference type="HAMAP" id="MF_01328_B">
    <property type="entry name" value="Ribosomal_uL4_B"/>
    <property type="match status" value="1"/>
</dbReference>
<dbReference type="NCBIfam" id="TIGR03953">
    <property type="entry name" value="rplD_bact"/>
    <property type="match status" value="1"/>
</dbReference>
<evidence type="ECO:0000256" key="3">
    <source>
        <dbReference type="ARBA" id="ARBA00022884"/>
    </source>
</evidence>
<dbReference type="InterPro" id="IPR013005">
    <property type="entry name" value="Ribosomal_uL4-like"/>
</dbReference>
<feature type="region of interest" description="Disordered" evidence="8">
    <location>
        <begin position="48"/>
        <end position="90"/>
    </location>
</feature>